<reference evidence="1 2" key="1">
    <citation type="journal article" date="2023" name="Nucleic Acids Res.">
        <title>The hologenome of Daphnia magna reveals possible DNA methylation and microbiome-mediated evolution of the host genome.</title>
        <authorList>
            <person name="Chaturvedi A."/>
            <person name="Li X."/>
            <person name="Dhandapani V."/>
            <person name="Marshall H."/>
            <person name="Kissane S."/>
            <person name="Cuenca-Cambronero M."/>
            <person name="Asole G."/>
            <person name="Calvet F."/>
            <person name="Ruiz-Romero M."/>
            <person name="Marangio P."/>
            <person name="Guigo R."/>
            <person name="Rago D."/>
            <person name="Mirbahai L."/>
            <person name="Eastwood N."/>
            <person name="Colbourne J.K."/>
            <person name="Zhou J."/>
            <person name="Mallon E."/>
            <person name="Orsini L."/>
        </authorList>
    </citation>
    <scope>NUCLEOTIDE SEQUENCE [LARGE SCALE GENOMIC DNA]</scope>
    <source>
        <strain evidence="1">LRV0_1</strain>
    </source>
</reference>
<comment type="caution">
    <text evidence="1">The sequence shown here is derived from an EMBL/GenBank/DDBJ whole genome shotgun (WGS) entry which is preliminary data.</text>
</comment>
<dbReference type="Proteomes" id="UP001234178">
    <property type="component" value="Unassembled WGS sequence"/>
</dbReference>
<dbReference type="EMBL" id="JAOYFB010000038">
    <property type="protein sequence ID" value="KAK4026667.1"/>
    <property type="molecule type" value="Genomic_DNA"/>
</dbReference>
<name>A0ABR0ANG6_9CRUS</name>
<accession>A0ABR0ANG6</accession>
<organism evidence="1 2">
    <name type="scientific">Daphnia magna</name>
    <dbReference type="NCBI Taxonomy" id="35525"/>
    <lineage>
        <taxon>Eukaryota</taxon>
        <taxon>Metazoa</taxon>
        <taxon>Ecdysozoa</taxon>
        <taxon>Arthropoda</taxon>
        <taxon>Crustacea</taxon>
        <taxon>Branchiopoda</taxon>
        <taxon>Diplostraca</taxon>
        <taxon>Cladocera</taxon>
        <taxon>Anomopoda</taxon>
        <taxon>Daphniidae</taxon>
        <taxon>Daphnia</taxon>
    </lineage>
</organism>
<gene>
    <name evidence="1" type="ORF">OUZ56_015694</name>
</gene>
<proteinExistence type="predicted"/>
<sequence>MSTWHNQIFPEGQSIDYSYGCGQVQRPRPPSERNPLDLPCSPEEVFEFDVFRKHCATSCECFPNDNNLRFLSRCILSSFEPPFSPPLCVKAGRDNERSLVTLVSLGKPSRSVPHRWTQFLFLFVAKMLRSKGTIAFVSLICENKEC</sequence>
<evidence type="ECO:0000313" key="1">
    <source>
        <dbReference type="EMBL" id="KAK4026667.1"/>
    </source>
</evidence>
<keyword evidence="2" id="KW-1185">Reference proteome</keyword>
<protein>
    <submittedName>
        <fullName evidence="1">Uncharacterized protein</fullName>
    </submittedName>
</protein>
<evidence type="ECO:0000313" key="2">
    <source>
        <dbReference type="Proteomes" id="UP001234178"/>
    </source>
</evidence>